<evidence type="ECO:0000313" key="2">
    <source>
        <dbReference type="Proteomes" id="UP001589683"/>
    </source>
</evidence>
<gene>
    <name evidence="1" type="ORF">ACFFUT_17775</name>
</gene>
<comment type="caution">
    <text evidence="1">The sequence shown here is derived from an EMBL/GenBank/DDBJ whole genome shotgun (WGS) entry which is preliminary data.</text>
</comment>
<reference evidence="1 2" key="1">
    <citation type="submission" date="2024-09" db="EMBL/GenBank/DDBJ databases">
        <authorList>
            <person name="Sun Q."/>
            <person name="Mori K."/>
        </authorList>
    </citation>
    <scope>NUCLEOTIDE SEQUENCE [LARGE SCALE GENOMIC DNA]</scope>
    <source>
        <strain evidence="1 2">CECT 8726</strain>
    </source>
</reference>
<dbReference type="RefSeq" id="WP_213890437.1">
    <property type="nucleotide sequence ID" value="NZ_JAGFNU010000011.1"/>
</dbReference>
<dbReference type="Proteomes" id="UP001589683">
    <property type="component" value="Unassembled WGS sequence"/>
</dbReference>
<accession>A0ABV5JJM3</accession>
<organism evidence="1 2">
    <name type="scientific">Pseudohalocynthiibacter aestuariivivens</name>
    <dbReference type="NCBI Taxonomy" id="1591409"/>
    <lineage>
        <taxon>Bacteria</taxon>
        <taxon>Pseudomonadati</taxon>
        <taxon>Pseudomonadota</taxon>
        <taxon>Alphaproteobacteria</taxon>
        <taxon>Rhodobacterales</taxon>
        <taxon>Paracoccaceae</taxon>
        <taxon>Pseudohalocynthiibacter</taxon>
    </lineage>
</organism>
<sequence length="94" mass="10149">MPLPLAPVAGLALRYGAVALAAYAVTRTIERGRRDQRAEDALDELEEGATLRSDGDQTNAGFHFKRTIRLGTMGPGVDIDISALGRIRIRKASE</sequence>
<keyword evidence="2" id="KW-1185">Reference proteome</keyword>
<name>A0ABV5JJM3_9RHOB</name>
<protein>
    <submittedName>
        <fullName evidence="1">Uncharacterized protein</fullName>
    </submittedName>
</protein>
<dbReference type="EMBL" id="JBHMEA010000050">
    <property type="protein sequence ID" value="MFB9233647.1"/>
    <property type="molecule type" value="Genomic_DNA"/>
</dbReference>
<evidence type="ECO:0000313" key="1">
    <source>
        <dbReference type="EMBL" id="MFB9233647.1"/>
    </source>
</evidence>
<proteinExistence type="predicted"/>